<gene>
    <name evidence="1" type="ORF">QR685DRAFT_283238</name>
</gene>
<evidence type="ECO:0000313" key="2">
    <source>
        <dbReference type="Proteomes" id="UP001451303"/>
    </source>
</evidence>
<proteinExistence type="predicted"/>
<organism evidence="1 2">
    <name type="scientific">Neurospora intermedia</name>
    <dbReference type="NCBI Taxonomy" id="5142"/>
    <lineage>
        <taxon>Eukaryota</taxon>
        <taxon>Fungi</taxon>
        <taxon>Dikarya</taxon>
        <taxon>Ascomycota</taxon>
        <taxon>Pezizomycotina</taxon>
        <taxon>Sordariomycetes</taxon>
        <taxon>Sordariomycetidae</taxon>
        <taxon>Sordariales</taxon>
        <taxon>Sordariaceae</taxon>
        <taxon>Neurospora</taxon>
    </lineage>
</organism>
<keyword evidence="2" id="KW-1185">Reference proteome</keyword>
<dbReference type="Proteomes" id="UP001451303">
    <property type="component" value="Unassembled WGS sequence"/>
</dbReference>
<reference evidence="1 2" key="1">
    <citation type="submission" date="2023-09" db="EMBL/GenBank/DDBJ databases">
        <title>Multi-omics analysis of a traditional fermented food reveals byproduct-associated fungal strains for waste-to-food upcycling.</title>
        <authorList>
            <consortium name="Lawrence Berkeley National Laboratory"/>
            <person name="Rekdal V.M."/>
            <person name="Villalobos-Escobedo J.M."/>
            <person name="Rodriguez-Valeron N."/>
            <person name="Garcia M.O."/>
            <person name="Vasquez D.P."/>
            <person name="Damayanti I."/>
            <person name="Sorensen P.M."/>
            <person name="Baidoo E.E."/>
            <person name="De Carvalho A.C."/>
            <person name="Riley R."/>
            <person name="Lipzen A."/>
            <person name="He G."/>
            <person name="Yan M."/>
            <person name="Haridas S."/>
            <person name="Daum C."/>
            <person name="Yoshinaga Y."/>
            <person name="Ng V."/>
            <person name="Grigoriev I.V."/>
            <person name="Munk R."/>
            <person name="Nuraida L."/>
            <person name="Wijaya C.H."/>
            <person name="Morales P.-C."/>
            <person name="Keasling J.D."/>
        </authorList>
    </citation>
    <scope>NUCLEOTIDE SEQUENCE [LARGE SCALE GENOMIC DNA]</scope>
    <source>
        <strain evidence="1 2">FGSC 2613</strain>
    </source>
</reference>
<protein>
    <submittedName>
        <fullName evidence="1">Uncharacterized protein</fullName>
    </submittedName>
</protein>
<comment type="caution">
    <text evidence="1">The sequence shown here is derived from an EMBL/GenBank/DDBJ whole genome shotgun (WGS) entry which is preliminary data.</text>
</comment>
<accession>A0ABR3D9F2</accession>
<dbReference type="EMBL" id="JAVLET010000005">
    <property type="protein sequence ID" value="KAL0469313.1"/>
    <property type="molecule type" value="Genomic_DNA"/>
</dbReference>
<sequence length="147" mass="15471">MCQCWAGWCSIARYMSGGPSLAAVLASPPRPAVQPAPRPAAQPAPALKQAPLTQFGVTGATFSHRGKKPKILVSAHNRPIAFYPSRPDRAMTLSPPPLILPLLFPAFLLSSAGSPPRRRLPLLFSSTSPLSLLPPPGLVFEEASSAG</sequence>
<name>A0ABR3D9F2_NEUIN</name>
<evidence type="ECO:0000313" key="1">
    <source>
        <dbReference type="EMBL" id="KAL0469313.1"/>
    </source>
</evidence>